<dbReference type="GO" id="GO:0003341">
    <property type="term" value="P:cilium movement"/>
    <property type="evidence" value="ECO:0007669"/>
    <property type="project" value="TreeGrafter"/>
</dbReference>
<dbReference type="GO" id="GO:0015630">
    <property type="term" value="C:microtubule cytoskeleton"/>
    <property type="evidence" value="ECO:0007669"/>
    <property type="project" value="TreeGrafter"/>
</dbReference>
<sequence length="505" mass="58064">MESTRQNKKFRSNWKLPSSSVDLDRKDNPVNPYHRFIHARMTHPKWTLPDTNDQSEVEISGSPEFECDANSYMDACSCCTFAEETIATRHHNCCKKERSRKEAYWKIKDKIKNAVKIIFLNSKHKIFLLIADDKVNAHRRQNTVPNVTPPEDEILSLMSTIFYVLRRLGTATNLEAHSLGDITQADGTLNERAVIFALLRLEFAIQRCEEFVAIATHEDIDSEKGEQLSDEEWNYFLNDHTAMLHHGTGIDSSSEKSRELLQKCFLVAVAILEKLKTIDSQYETSDMRGIWILKPSHLCRGNGETKFDIRFVVRGNNFPSHNIAVQVNQKHFFGSTQSIYFLELSRSDSHLQYCRRRCNVELYGADFMLAEDISVWLIEINTNPRMHPPSSRLTRCLYSNVFKVIMDVPVNACADMGGFSLVYKQDIPDFQPYLGPYLFVAGELMTLHEQPPELTSKKERRANICDPWSKQQRARTAPPMILRSREPNVADLIDHLKAVRCTATN</sequence>
<reference evidence="6 7" key="1">
    <citation type="submission" date="2015-09" db="EMBL/GenBank/DDBJ databases">
        <title>Trachymyrmex cornetzi WGS genome.</title>
        <authorList>
            <person name="Nygaard S."/>
            <person name="Hu H."/>
            <person name="Boomsma J."/>
            <person name="Zhang G."/>
        </authorList>
    </citation>
    <scope>NUCLEOTIDE SEQUENCE [LARGE SCALE GENOMIC DNA]</scope>
    <source>
        <strain evidence="6">Tcor2-1</strain>
        <tissue evidence="6">Whole body</tissue>
    </source>
</reference>
<comment type="subcellular location">
    <subcellularLocation>
        <location evidence="1">Cytoplasm</location>
    </subcellularLocation>
</comment>
<dbReference type="GO" id="GO:0060271">
    <property type="term" value="P:cilium assembly"/>
    <property type="evidence" value="ECO:0007669"/>
    <property type="project" value="TreeGrafter"/>
</dbReference>
<dbReference type="SUPFAM" id="SSF56059">
    <property type="entry name" value="Glutathione synthetase ATP-binding domain-like"/>
    <property type="match status" value="1"/>
</dbReference>
<dbReference type="STRING" id="471704.A0A195EE34"/>
<dbReference type="GO" id="GO:0005930">
    <property type="term" value="C:axoneme"/>
    <property type="evidence" value="ECO:0007669"/>
    <property type="project" value="TreeGrafter"/>
</dbReference>
<dbReference type="GO" id="GO:0005524">
    <property type="term" value="F:ATP binding"/>
    <property type="evidence" value="ECO:0007669"/>
    <property type="project" value="UniProtKB-KW"/>
</dbReference>
<evidence type="ECO:0000256" key="4">
    <source>
        <dbReference type="ARBA" id="ARBA00022741"/>
    </source>
</evidence>
<evidence type="ECO:0000256" key="2">
    <source>
        <dbReference type="ARBA" id="ARBA00022490"/>
    </source>
</evidence>
<protein>
    <submittedName>
        <fullName evidence="6">Tubulin monoglycylase TTLL3</fullName>
    </submittedName>
</protein>
<evidence type="ECO:0000256" key="3">
    <source>
        <dbReference type="ARBA" id="ARBA00022598"/>
    </source>
</evidence>
<organism evidence="6 7">
    <name type="scientific">Trachymyrmex cornetzi</name>
    <dbReference type="NCBI Taxonomy" id="471704"/>
    <lineage>
        <taxon>Eukaryota</taxon>
        <taxon>Metazoa</taxon>
        <taxon>Ecdysozoa</taxon>
        <taxon>Arthropoda</taxon>
        <taxon>Hexapoda</taxon>
        <taxon>Insecta</taxon>
        <taxon>Pterygota</taxon>
        <taxon>Neoptera</taxon>
        <taxon>Endopterygota</taxon>
        <taxon>Hymenoptera</taxon>
        <taxon>Apocrita</taxon>
        <taxon>Aculeata</taxon>
        <taxon>Formicoidea</taxon>
        <taxon>Formicidae</taxon>
        <taxon>Myrmicinae</taxon>
        <taxon>Trachymyrmex</taxon>
    </lineage>
</organism>
<dbReference type="InterPro" id="IPR004344">
    <property type="entry name" value="TTL/TTLL_fam"/>
</dbReference>
<dbReference type="Gene3D" id="3.30.470.20">
    <property type="entry name" value="ATP-grasp fold, B domain"/>
    <property type="match status" value="1"/>
</dbReference>
<keyword evidence="7" id="KW-1185">Reference proteome</keyword>
<evidence type="ECO:0000256" key="5">
    <source>
        <dbReference type="ARBA" id="ARBA00022840"/>
    </source>
</evidence>
<proteinExistence type="predicted"/>
<evidence type="ECO:0000313" key="6">
    <source>
        <dbReference type="EMBL" id="KYN23062.1"/>
    </source>
</evidence>
<dbReference type="GO" id="GO:0070736">
    <property type="term" value="F:protein-glycine ligase activity, initiating"/>
    <property type="evidence" value="ECO:0007669"/>
    <property type="project" value="TreeGrafter"/>
</dbReference>
<gene>
    <name evidence="6" type="ORF">ALC57_04846</name>
</gene>
<keyword evidence="3" id="KW-0436">Ligase</keyword>
<keyword evidence="4" id="KW-0547">Nucleotide-binding</keyword>
<dbReference type="PANTHER" id="PTHR45870:SF2">
    <property type="entry name" value="TUBULIN MONOGLYCYLASE TTLL3"/>
    <property type="match status" value="1"/>
</dbReference>
<dbReference type="Proteomes" id="UP000078492">
    <property type="component" value="Unassembled WGS sequence"/>
</dbReference>
<evidence type="ECO:0000256" key="1">
    <source>
        <dbReference type="ARBA" id="ARBA00004496"/>
    </source>
</evidence>
<keyword evidence="2" id="KW-0963">Cytoplasm</keyword>
<dbReference type="PANTHER" id="PTHR45870">
    <property type="entry name" value="TUBULIN MONOGLYCYLASE TTLL3"/>
    <property type="match status" value="1"/>
</dbReference>
<dbReference type="InterPro" id="IPR051437">
    <property type="entry name" value="TTLL_monoglycylase"/>
</dbReference>
<accession>A0A195EE34</accession>
<dbReference type="Pfam" id="PF03133">
    <property type="entry name" value="TTL"/>
    <property type="match status" value="1"/>
</dbReference>
<dbReference type="AlphaFoldDB" id="A0A195EE34"/>
<dbReference type="EMBL" id="KQ979074">
    <property type="protein sequence ID" value="KYN23062.1"/>
    <property type="molecule type" value="Genomic_DNA"/>
</dbReference>
<keyword evidence="5" id="KW-0067">ATP-binding</keyword>
<evidence type="ECO:0000313" key="7">
    <source>
        <dbReference type="Proteomes" id="UP000078492"/>
    </source>
</evidence>
<name>A0A195EE34_9HYME</name>